<keyword evidence="3" id="KW-0203">Cytokinin biosynthesis</keyword>
<name>A0ABT0PCU2_9GAMM</name>
<dbReference type="PANTHER" id="PTHR31223">
    <property type="entry name" value="LOG FAMILY PROTEIN YJL055W"/>
    <property type="match status" value="1"/>
</dbReference>
<dbReference type="EC" id="3.2.2.n1" evidence="3"/>
<accession>A0ABT0PCU2</accession>
<dbReference type="PANTHER" id="PTHR31223:SF70">
    <property type="entry name" value="LOG FAMILY PROTEIN YJL055W"/>
    <property type="match status" value="1"/>
</dbReference>
<sequence length="181" mass="19784">MRRICIFCGANPGLDPEFQQQALNLADAMAARKIGLVYGGSSTGLMGVIADRALEHNSEVIGIMPTNLVDTEIAHTGLTELMEVSSMSDRKQAMQETADAFVALPGGYGTLDELFEALTNAQLHLHSKPVGILNVNGYFDSLLTFLDQAEQQGLLKSYNRRLLKVGTTPEELLENLFQKQK</sequence>
<dbReference type="InterPro" id="IPR005269">
    <property type="entry name" value="LOG"/>
</dbReference>
<dbReference type="EMBL" id="JAMFLX010000004">
    <property type="protein sequence ID" value="MCL6269202.1"/>
    <property type="molecule type" value="Genomic_DNA"/>
</dbReference>
<dbReference type="SUPFAM" id="SSF102405">
    <property type="entry name" value="MCP/YpsA-like"/>
    <property type="match status" value="1"/>
</dbReference>
<dbReference type="Pfam" id="PF03641">
    <property type="entry name" value="Lysine_decarbox"/>
    <property type="match status" value="1"/>
</dbReference>
<comment type="similarity">
    <text evidence="2 3">Belongs to the LOG family.</text>
</comment>
<dbReference type="Proteomes" id="UP001203338">
    <property type="component" value="Unassembled WGS sequence"/>
</dbReference>
<dbReference type="NCBIfam" id="TIGR00730">
    <property type="entry name" value="Rossman fold protein, TIGR00730 family"/>
    <property type="match status" value="1"/>
</dbReference>
<reference evidence="4 5" key="1">
    <citation type="submission" date="2022-05" db="EMBL/GenBank/DDBJ databases">
        <authorList>
            <person name="Park J.-S."/>
        </authorList>
    </citation>
    <scope>NUCLEOTIDE SEQUENCE [LARGE SCALE GENOMIC DNA]</scope>
    <source>
        <strain evidence="4 5">2012CJ34-2</strain>
    </source>
</reference>
<organism evidence="4 5">
    <name type="scientific">Parendozoicomonas callyspongiae</name>
    <dbReference type="NCBI Taxonomy" id="2942213"/>
    <lineage>
        <taxon>Bacteria</taxon>
        <taxon>Pseudomonadati</taxon>
        <taxon>Pseudomonadota</taxon>
        <taxon>Gammaproteobacteria</taxon>
        <taxon>Oceanospirillales</taxon>
        <taxon>Endozoicomonadaceae</taxon>
        <taxon>Parendozoicomonas</taxon>
    </lineage>
</organism>
<comment type="catalytic activity">
    <reaction evidence="1">
        <text>AMP + H2O = D-ribose 5-phosphate + adenine</text>
        <dbReference type="Rhea" id="RHEA:20129"/>
        <dbReference type="ChEBI" id="CHEBI:15377"/>
        <dbReference type="ChEBI" id="CHEBI:16708"/>
        <dbReference type="ChEBI" id="CHEBI:78346"/>
        <dbReference type="ChEBI" id="CHEBI:456215"/>
        <dbReference type="EC" id="3.2.2.4"/>
    </reaction>
</comment>
<gene>
    <name evidence="4" type="ORF">M3P05_04490</name>
</gene>
<evidence type="ECO:0000256" key="3">
    <source>
        <dbReference type="RuleBase" id="RU363015"/>
    </source>
</evidence>
<evidence type="ECO:0000313" key="4">
    <source>
        <dbReference type="EMBL" id="MCL6269202.1"/>
    </source>
</evidence>
<proteinExistence type="inferred from homology"/>
<comment type="caution">
    <text evidence="4">The sequence shown here is derived from an EMBL/GenBank/DDBJ whole genome shotgun (WGS) entry which is preliminary data.</text>
</comment>
<keyword evidence="5" id="KW-1185">Reference proteome</keyword>
<protein>
    <recommendedName>
        <fullName evidence="3">Cytokinin riboside 5'-monophosphate phosphoribohydrolase</fullName>
        <ecNumber evidence="3">3.2.2.n1</ecNumber>
    </recommendedName>
</protein>
<evidence type="ECO:0000256" key="2">
    <source>
        <dbReference type="ARBA" id="ARBA00006763"/>
    </source>
</evidence>
<evidence type="ECO:0000256" key="1">
    <source>
        <dbReference type="ARBA" id="ARBA00000274"/>
    </source>
</evidence>
<keyword evidence="3" id="KW-0378">Hydrolase</keyword>
<dbReference type="InterPro" id="IPR031100">
    <property type="entry name" value="LOG_fam"/>
</dbReference>
<dbReference type="RefSeq" id="WP_249698155.1">
    <property type="nucleotide sequence ID" value="NZ_JAMFLX010000004.1"/>
</dbReference>
<dbReference type="Gene3D" id="3.40.50.450">
    <property type="match status" value="1"/>
</dbReference>
<evidence type="ECO:0000313" key="5">
    <source>
        <dbReference type="Proteomes" id="UP001203338"/>
    </source>
</evidence>